<keyword evidence="18" id="KW-1043">Host membrane</keyword>
<dbReference type="InterPro" id="IPR017441">
    <property type="entry name" value="Protein_kinase_ATP_BS"/>
</dbReference>
<keyword evidence="21" id="KW-0966">Cell projection</keyword>
<dbReference type="PANTHER" id="PTHR24349">
    <property type="entry name" value="SERINE/THREONINE-PROTEIN KINASE"/>
    <property type="match status" value="1"/>
</dbReference>
<dbReference type="Gene3D" id="1.10.510.10">
    <property type="entry name" value="Transferase(Phosphotransferase) domain 1"/>
    <property type="match status" value="1"/>
</dbReference>
<dbReference type="GO" id="GO:0005509">
    <property type="term" value="F:calcium ion binding"/>
    <property type="evidence" value="ECO:0007669"/>
    <property type="project" value="InterPro"/>
</dbReference>
<evidence type="ECO:0000256" key="17">
    <source>
        <dbReference type="ARBA" id="ARBA00022846"/>
    </source>
</evidence>
<feature type="domain" description="EF-hand" evidence="31">
    <location>
        <begin position="365"/>
        <end position="400"/>
    </location>
</feature>
<evidence type="ECO:0000256" key="7">
    <source>
        <dbReference type="ARBA" id="ARBA00022511"/>
    </source>
</evidence>
<keyword evidence="13 28" id="KW-0547">Nucleotide-binding</keyword>
<protein>
    <recommendedName>
        <fullName evidence="27">Calcium-dependent protein kinase 1</fullName>
        <ecNumber evidence="5">2.7.11.1</ecNumber>
    </recommendedName>
</protein>
<keyword evidence="17" id="KW-0282">Flagellum</keyword>
<evidence type="ECO:0000256" key="26">
    <source>
        <dbReference type="ARBA" id="ARBA00060437"/>
    </source>
</evidence>
<feature type="domain" description="EF-hand" evidence="31">
    <location>
        <begin position="328"/>
        <end position="363"/>
    </location>
</feature>
<keyword evidence="18" id="KW-0472">Membrane</keyword>
<evidence type="ECO:0000256" key="3">
    <source>
        <dbReference type="ARBA" id="ARBA00004342"/>
    </source>
</evidence>
<evidence type="ECO:0000256" key="16">
    <source>
        <dbReference type="ARBA" id="ARBA00022840"/>
    </source>
</evidence>
<evidence type="ECO:0000256" key="5">
    <source>
        <dbReference type="ARBA" id="ARBA00012513"/>
    </source>
</evidence>
<keyword evidence="9" id="KW-0808">Transferase</keyword>
<dbReference type="Pfam" id="PF13499">
    <property type="entry name" value="EF-hand_7"/>
    <property type="match status" value="2"/>
</dbReference>
<keyword evidence="19" id="KW-0969">Cilium</keyword>
<evidence type="ECO:0000256" key="24">
    <source>
        <dbReference type="ARBA" id="ARBA00047899"/>
    </source>
</evidence>
<comment type="caution">
    <text evidence="32">The sequence shown here is derived from an EMBL/GenBank/DDBJ whole genome shotgun (WGS) entry which is preliminary data.</text>
</comment>
<evidence type="ECO:0000256" key="1">
    <source>
        <dbReference type="ARBA" id="ARBA00001946"/>
    </source>
</evidence>
<evidence type="ECO:0000313" key="32">
    <source>
        <dbReference type="EMBL" id="CAI2364151.1"/>
    </source>
</evidence>
<dbReference type="InterPro" id="IPR050205">
    <property type="entry name" value="CDPK_Ser/Thr_kinases"/>
</dbReference>
<keyword evidence="15" id="KW-0106">Calcium</keyword>
<accession>A0AAD1UCM2</accession>
<keyword evidence="22" id="KW-0449">Lipoprotein</keyword>
<dbReference type="FunFam" id="1.10.238.10:FF:000001">
    <property type="entry name" value="Calmodulin 1"/>
    <property type="match status" value="1"/>
</dbReference>
<dbReference type="PROSITE" id="PS50011">
    <property type="entry name" value="PROTEIN_KINASE_DOM"/>
    <property type="match status" value="1"/>
</dbReference>
<keyword evidence="11" id="KW-0479">Metal-binding</keyword>
<dbReference type="GO" id="GO:0031514">
    <property type="term" value="C:motile cilium"/>
    <property type="evidence" value="ECO:0007669"/>
    <property type="project" value="UniProtKB-SubCell"/>
</dbReference>
<keyword evidence="20" id="KW-0564">Palmitate</keyword>
<dbReference type="SUPFAM" id="SSF47473">
    <property type="entry name" value="EF-hand"/>
    <property type="match status" value="1"/>
</dbReference>
<evidence type="ECO:0000256" key="6">
    <source>
        <dbReference type="ARBA" id="ARBA00022475"/>
    </source>
</evidence>
<comment type="cofactor">
    <cofactor evidence="1">
        <name>Mg(2+)</name>
        <dbReference type="ChEBI" id="CHEBI:18420"/>
    </cofactor>
</comment>
<evidence type="ECO:0000256" key="27">
    <source>
        <dbReference type="ARBA" id="ARBA00068067"/>
    </source>
</evidence>
<keyword evidence="33" id="KW-1185">Reference proteome</keyword>
<dbReference type="GO" id="GO:0004674">
    <property type="term" value="F:protein serine/threonine kinase activity"/>
    <property type="evidence" value="ECO:0007669"/>
    <property type="project" value="UniProtKB-KW"/>
</dbReference>
<reference evidence="32" key="1">
    <citation type="submission" date="2023-07" db="EMBL/GenBank/DDBJ databases">
        <authorList>
            <consortium name="AG Swart"/>
            <person name="Singh M."/>
            <person name="Singh A."/>
            <person name="Seah K."/>
            <person name="Emmerich C."/>
        </authorList>
    </citation>
    <scope>NUCLEOTIDE SEQUENCE</scope>
    <source>
        <strain evidence="32">DP1</strain>
    </source>
</reference>
<evidence type="ECO:0000256" key="13">
    <source>
        <dbReference type="ARBA" id="ARBA00022741"/>
    </source>
</evidence>
<dbReference type="InterPro" id="IPR011009">
    <property type="entry name" value="Kinase-like_dom_sf"/>
</dbReference>
<comment type="catalytic activity">
    <reaction evidence="24">
        <text>L-threonyl-[protein] + ATP = O-phospho-L-threonyl-[protein] + ADP + H(+)</text>
        <dbReference type="Rhea" id="RHEA:46608"/>
        <dbReference type="Rhea" id="RHEA-COMP:11060"/>
        <dbReference type="Rhea" id="RHEA-COMP:11605"/>
        <dbReference type="ChEBI" id="CHEBI:15378"/>
        <dbReference type="ChEBI" id="CHEBI:30013"/>
        <dbReference type="ChEBI" id="CHEBI:30616"/>
        <dbReference type="ChEBI" id="CHEBI:61977"/>
        <dbReference type="ChEBI" id="CHEBI:456216"/>
        <dbReference type="EC" id="2.7.11.1"/>
    </reaction>
</comment>
<evidence type="ECO:0000256" key="14">
    <source>
        <dbReference type="ARBA" id="ARBA00022777"/>
    </source>
</evidence>
<dbReference type="GO" id="GO:0005886">
    <property type="term" value="C:plasma membrane"/>
    <property type="evidence" value="ECO:0007669"/>
    <property type="project" value="UniProtKB-SubCell"/>
</dbReference>
<evidence type="ECO:0000256" key="23">
    <source>
        <dbReference type="ARBA" id="ARBA00024334"/>
    </source>
</evidence>
<dbReference type="CDD" id="cd00051">
    <property type="entry name" value="EFh"/>
    <property type="match status" value="1"/>
</dbReference>
<dbReference type="FunFam" id="3.30.200.20:FF:000315">
    <property type="entry name" value="Calcium-dependent protein kinase 3"/>
    <property type="match status" value="1"/>
</dbReference>
<keyword evidence="14" id="KW-0418">Kinase</keyword>
<feature type="binding site" evidence="28">
    <location>
        <position position="55"/>
    </location>
    <ligand>
        <name>ATP</name>
        <dbReference type="ChEBI" id="CHEBI:30616"/>
    </ligand>
</feature>
<comment type="subcellular location">
    <subcellularLocation>
        <location evidence="3">Cell membrane</location>
        <topology evidence="3">Lipid-anchor</topology>
        <orientation evidence="3">Cytoplasmic side</orientation>
    </subcellularLocation>
    <subcellularLocation>
        <location evidence="2">Cell projection</location>
        <location evidence="2">Cilium</location>
        <location evidence="2">Flagellum</location>
    </subcellularLocation>
    <subcellularLocation>
        <location evidence="4">Host cell membrane</location>
        <topology evidence="4">Lipid-anchor</topology>
    </subcellularLocation>
    <subcellularLocation>
        <location evidence="26">Parasitophorous vacuole membrane</location>
        <topology evidence="26">Lipid-anchor</topology>
    </subcellularLocation>
</comment>
<evidence type="ECO:0000256" key="20">
    <source>
        <dbReference type="ARBA" id="ARBA00023139"/>
    </source>
</evidence>
<dbReference type="SMART" id="SM00054">
    <property type="entry name" value="EFh"/>
    <property type="match status" value="4"/>
</dbReference>
<feature type="domain" description="EF-hand" evidence="31">
    <location>
        <begin position="438"/>
        <end position="471"/>
    </location>
</feature>
<evidence type="ECO:0000256" key="28">
    <source>
        <dbReference type="PROSITE-ProRule" id="PRU10141"/>
    </source>
</evidence>
<feature type="domain" description="EF-hand" evidence="31">
    <location>
        <begin position="401"/>
        <end position="436"/>
    </location>
</feature>
<evidence type="ECO:0000256" key="9">
    <source>
        <dbReference type="ARBA" id="ARBA00022679"/>
    </source>
</evidence>
<dbReference type="EC" id="2.7.11.1" evidence="5"/>
<dbReference type="PROSITE" id="PS00107">
    <property type="entry name" value="PROTEIN_KINASE_ATP"/>
    <property type="match status" value="1"/>
</dbReference>
<evidence type="ECO:0000256" key="11">
    <source>
        <dbReference type="ARBA" id="ARBA00022723"/>
    </source>
</evidence>
<dbReference type="CDD" id="cd05117">
    <property type="entry name" value="STKc_CAMK"/>
    <property type="match status" value="1"/>
</dbReference>
<dbReference type="InterPro" id="IPR011992">
    <property type="entry name" value="EF-hand-dom_pair"/>
</dbReference>
<evidence type="ECO:0000256" key="21">
    <source>
        <dbReference type="ARBA" id="ARBA00023273"/>
    </source>
</evidence>
<proteinExistence type="inferred from homology"/>
<dbReference type="InterPro" id="IPR008271">
    <property type="entry name" value="Ser/Thr_kinase_AS"/>
</dbReference>
<evidence type="ECO:0000256" key="18">
    <source>
        <dbReference type="ARBA" id="ARBA00022870"/>
    </source>
</evidence>
<dbReference type="Gene3D" id="3.30.200.20">
    <property type="entry name" value="Phosphorylase Kinase, domain 1"/>
    <property type="match status" value="1"/>
</dbReference>
<dbReference type="InterPro" id="IPR002048">
    <property type="entry name" value="EF_hand_dom"/>
</dbReference>
<comment type="catalytic activity">
    <reaction evidence="25">
        <text>L-seryl-[protein] + ATP = O-phospho-L-seryl-[protein] + ADP + H(+)</text>
        <dbReference type="Rhea" id="RHEA:17989"/>
        <dbReference type="Rhea" id="RHEA-COMP:9863"/>
        <dbReference type="Rhea" id="RHEA-COMP:11604"/>
        <dbReference type="ChEBI" id="CHEBI:15378"/>
        <dbReference type="ChEBI" id="CHEBI:29999"/>
        <dbReference type="ChEBI" id="CHEBI:30616"/>
        <dbReference type="ChEBI" id="CHEBI:83421"/>
        <dbReference type="ChEBI" id="CHEBI:456216"/>
        <dbReference type="EC" id="2.7.11.1"/>
    </reaction>
</comment>
<comment type="similarity">
    <text evidence="23">Belongs to the protein kinase superfamily. Ser/Thr protein kinase family. CDPK subfamily.</text>
</comment>
<evidence type="ECO:0000256" key="10">
    <source>
        <dbReference type="ARBA" id="ARBA00022707"/>
    </source>
</evidence>
<evidence type="ECO:0000256" key="4">
    <source>
        <dbReference type="ARBA" id="ARBA00004425"/>
    </source>
</evidence>
<dbReference type="InterPro" id="IPR000719">
    <property type="entry name" value="Prot_kinase_dom"/>
</dbReference>
<sequence length="472" mass="53391">MEPSEEIKISQDIFVGKKIGKIRDHYRIGKVLGSGAFGEVRLCLHKESQIQRAVKVLRKNLLDEKEMEMLKNEISILKEMDHPNIVKMYEFLEDEKRIYIVTEICKGGELFDEILRASKFTEAQAQVVMRCLLSAINYCHKKSIVHRDLKPENMLLEQDKDLEKLKIVDFGTSMTFDPDNVLNEKLGTAYYIAPEVIHKKYNEKCDLWSCGVIMYILLSGEPPFNDPAADNEAIMKKVEQGKYDLKKGVWGSISKDAKDLVKKLLTFEPDDRISAEEALLHPWIQATKIEVDADAASNALGNLNTFRSGQKLKVAAASYIGSQLISKSEKEKLGSVFKKLDKNGDGKLSREEILEGYETHFGRLLNEDELDQLFNDVDTDKSGFIDYSEFIVASMSSKKNMSEEKLTAAFKMFDADGSGTISKEELKAVLSSSHQIGDETIEHILTEVDKDASGEIEFDEFAELMGRLDLNK</sequence>
<dbReference type="Gene3D" id="1.10.238.10">
    <property type="entry name" value="EF-hand"/>
    <property type="match status" value="2"/>
</dbReference>
<evidence type="ECO:0000256" key="19">
    <source>
        <dbReference type="ARBA" id="ARBA00023069"/>
    </source>
</evidence>
<keyword evidence="10" id="KW-0519">Myristate</keyword>
<keyword evidence="7" id="KW-1032">Host cell membrane</keyword>
<evidence type="ECO:0000256" key="25">
    <source>
        <dbReference type="ARBA" id="ARBA00048679"/>
    </source>
</evidence>
<evidence type="ECO:0000256" key="2">
    <source>
        <dbReference type="ARBA" id="ARBA00004230"/>
    </source>
</evidence>
<evidence type="ECO:0000256" key="8">
    <source>
        <dbReference type="ARBA" id="ARBA00022527"/>
    </source>
</evidence>
<dbReference type="PRINTS" id="PR00450">
    <property type="entry name" value="RECOVERIN"/>
</dbReference>
<evidence type="ECO:0000256" key="29">
    <source>
        <dbReference type="RuleBase" id="RU000304"/>
    </source>
</evidence>
<feature type="domain" description="Protein kinase" evidence="30">
    <location>
        <begin position="26"/>
        <end position="284"/>
    </location>
</feature>
<keyword evidence="16 28" id="KW-0067">ATP-binding</keyword>
<keyword evidence="12" id="KW-0677">Repeat</keyword>
<evidence type="ECO:0000313" key="33">
    <source>
        <dbReference type="Proteomes" id="UP001295684"/>
    </source>
</evidence>
<evidence type="ECO:0000256" key="12">
    <source>
        <dbReference type="ARBA" id="ARBA00022737"/>
    </source>
</evidence>
<name>A0AAD1UCM2_EUPCR</name>
<dbReference type="SMART" id="SM00220">
    <property type="entry name" value="S_TKc"/>
    <property type="match status" value="1"/>
</dbReference>
<gene>
    <name evidence="32" type="ORF">ECRASSUSDP1_LOCUS5493</name>
</gene>
<evidence type="ECO:0000256" key="22">
    <source>
        <dbReference type="ARBA" id="ARBA00023288"/>
    </source>
</evidence>
<dbReference type="PROSITE" id="PS50222">
    <property type="entry name" value="EF_HAND_2"/>
    <property type="match status" value="4"/>
</dbReference>
<dbReference type="EMBL" id="CAMPGE010005299">
    <property type="protein sequence ID" value="CAI2364151.1"/>
    <property type="molecule type" value="Genomic_DNA"/>
</dbReference>
<dbReference type="Pfam" id="PF00069">
    <property type="entry name" value="Pkinase"/>
    <property type="match status" value="1"/>
</dbReference>
<dbReference type="GO" id="GO:0005524">
    <property type="term" value="F:ATP binding"/>
    <property type="evidence" value="ECO:0007669"/>
    <property type="project" value="UniProtKB-UniRule"/>
</dbReference>
<dbReference type="FunFam" id="1.10.510.10:FF:000398">
    <property type="entry name" value="Calcium-dependent protein kinase 1"/>
    <property type="match status" value="1"/>
</dbReference>
<dbReference type="InterPro" id="IPR018247">
    <property type="entry name" value="EF_Hand_1_Ca_BS"/>
</dbReference>
<evidence type="ECO:0000259" key="31">
    <source>
        <dbReference type="PROSITE" id="PS50222"/>
    </source>
</evidence>
<evidence type="ECO:0000259" key="30">
    <source>
        <dbReference type="PROSITE" id="PS50011"/>
    </source>
</evidence>
<dbReference type="GO" id="GO:0020002">
    <property type="term" value="C:host cell plasma membrane"/>
    <property type="evidence" value="ECO:0007669"/>
    <property type="project" value="UniProtKB-SubCell"/>
</dbReference>
<keyword evidence="8 29" id="KW-0723">Serine/threonine-protein kinase</keyword>
<evidence type="ECO:0000256" key="15">
    <source>
        <dbReference type="ARBA" id="ARBA00022837"/>
    </source>
</evidence>
<dbReference type="AlphaFoldDB" id="A0AAD1UCM2"/>
<dbReference type="GO" id="GO:0020005">
    <property type="term" value="C:symbiont-containing vacuole membrane"/>
    <property type="evidence" value="ECO:0007669"/>
    <property type="project" value="UniProtKB-SubCell"/>
</dbReference>
<organism evidence="32 33">
    <name type="scientific">Euplotes crassus</name>
    <dbReference type="NCBI Taxonomy" id="5936"/>
    <lineage>
        <taxon>Eukaryota</taxon>
        <taxon>Sar</taxon>
        <taxon>Alveolata</taxon>
        <taxon>Ciliophora</taxon>
        <taxon>Intramacronucleata</taxon>
        <taxon>Spirotrichea</taxon>
        <taxon>Hypotrichia</taxon>
        <taxon>Euplotida</taxon>
        <taxon>Euplotidae</taxon>
        <taxon>Moneuplotes</taxon>
    </lineage>
</organism>
<dbReference type="PROSITE" id="PS00108">
    <property type="entry name" value="PROTEIN_KINASE_ST"/>
    <property type="match status" value="1"/>
</dbReference>
<dbReference type="Proteomes" id="UP001295684">
    <property type="component" value="Unassembled WGS sequence"/>
</dbReference>
<keyword evidence="6" id="KW-1003">Cell membrane</keyword>
<dbReference type="SUPFAM" id="SSF56112">
    <property type="entry name" value="Protein kinase-like (PK-like)"/>
    <property type="match status" value="1"/>
</dbReference>
<dbReference type="PROSITE" id="PS00018">
    <property type="entry name" value="EF_HAND_1"/>
    <property type="match status" value="4"/>
</dbReference>